<evidence type="ECO:0000313" key="3">
    <source>
        <dbReference type="EMBL" id="MCX2964565.1"/>
    </source>
</evidence>
<feature type="transmembrane region" description="Helical" evidence="1">
    <location>
        <begin position="101"/>
        <end position="122"/>
    </location>
</feature>
<evidence type="ECO:0000259" key="2">
    <source>
        <dbReference type="Pfam" id="PF02698"/>
    </source>
</evidence>
<dbReference type="PANTHER" id="PTHR30336:SF4">
    <property type="entry name" value="ENVELOPE BIOGENESIS FACTOR ELYC"/>
    <property type="match status" value="1"/>
</dbReference>
<dbReference type="Gene3D" id="3.40.50.620">
    <property type="entry name" value="HUPs"/>
    <property type="match status" value="1"/>
</dbReference>
<name>A0A9X3D446_9ACTN</name>
<dbReference type="RefSeq" id="WP_266061625.1">
    <property type="nucleotide sequence ID" value="NZ_JAPKFM010000009.1"/>
</dbReference>
<evidence type="ECO:0000256" key="1">
    <source>
        <dbReference type="SAM" id="Phobius"/>
    </source>
</evidence>
<reference evidence="3" key="1">
    <citation type="submission" date="2022-10" db="EMBL/GenBank/DDBJ databases">
        <title>WGS of marine actinomycetes from Thailand.</title>
        <authorList>
            <person name="Thawai C."/>
        </authorList>
    </citation>
    <scope>NUCLEOTIDE SEQUENCE</scope>
    <source>
        <strain evidence="3">SW21</strain>
    </source>
</reference>
<feature type="transmembrane region" description="Helical" evidence="1">
    <location>
        <begin position="326"/>
        <end position="345"/>
    </location>
</feature>
<keyword evidence="1" id="KW-1133">Transmembrane helix</keyword>
<sequence>MFLVAALLALVVLSGVLSAWRDPRRLKPGIYLTAAGALLVMITVFLALTATGNEVTEAWVLLAMGACGLLAIIALGIYLIVNGFDLARKEGARPATLLSTLLGILLFGYAIGVFLGVVIGWFDSAASNSFLLVLLAVGLPAGYLGFVFVAFLGWSLLYAQHGRRKARTESVDAIIVLGAGLLGGNRVSPLLGSRLDRGHELLDNAIRARRDPILVCSGGRGGDETESEASAMSRYLVEHGVDDRRIRIEDASTDTAENLAYTKRLLDETGITGRAAVVTSDYHAFRAATLMRSAGIDGYSTGAHTAAYFVPNAQVREFVAILRDHLWLNVAVLAVLSVPWVAGLVRVL</sequence>
<keyword evidence="1" id="KW-0812">Transmembrane</keyword>
<comment type="caution">
    <text evidence="3">The sequence shown here is derived from an EMBL/GenBank/DDBJ whole genome shotgun (WGS) entry which is preliminary data.</text>
</comment>
<dbReference type="InterPro" id="IPR003848">
    <property type="entry name" value="DUF218"/>
</dbReference>
<dbReference type="Proteomes" id="UP001143347">
    <property type="component" value="Unassembled WGS sequence"/>
</dbReference>
<dbReference type="InterPro" id="IPR051599">
    <property type="entry name" value="Cell_Envelope_Assoc"/>
</dbReference>
<protein>
    <submittedName>
        <fullName evidence="3">YdcF family protein</fullName>
    </submittedName>
</protein>
<dbReference type="GO" id="GO:0043164">
    <property type="term" value="P:Gram-negative-bacterium-type cell wall biogenesis"/>
    <property type="evidence" value="ECO:0007669"/>
    <property type="project" value="TreeGrafter"/>
</dbReference>
<feature type="transmembrane region" description="Helical" evidence="1">
    <location>
        <begin position="129"/>
        <end position="154"/>
    </location>
</feature>
<keyword evidence="4" id="KW-1185">Reference proteome</keyword>
<accession>A0A9X3D446</accession>
<keyword evidence="1" id="KW-0472">Membrane</keyword>
<feature type="transmembrane region" description="Helical" evidence="1">
    <location>
        <begin position="28"/>
        <end position="48"/>
    </location>
</feature>
<gene>
    <name evidence="3" type="ORF">OSB52_10725</name>
</gene>
<evidence type="ECO:0000313" key="4">
    <source>
        <dbReference type="Proteomes" id="UP001143347"/>
    </source>
</evidence>
<feature type="domain" description="DUF218" evidence="2">
    <location>
        <begin position="172"/>
        <end position="314"/>
    </location>
</feature>
<dbReference type="GO" id="GO:0000270">
    <property type="term" value="P:peptidoglycan metabolic process"/>
    <property type="evidence" value="ECO:0007669"/>
    <property type="project" value="TreeGrafter"/>
</dbReference>
<dbReference type="InterPro" id="IPR014729">
    <property type="entry name" value="Rossmann-like_a/b/a_fold"/>
</dbReference>
<dbReference type="EMBL" id="JAPKFM010000009">
    <property type="protein sequence ID" value="MCX2964565.1"/>
    <property type="molecule type" value="Genomic_DNA"/>
</dbReference>
<dbReference type="Pfam" id="PF02698">
    <property type="entry name" value="DUF218"/>
    <property type="match status" value="1"/>
</dbReference>
<dbReference type="CDD" id="cd06259">
    <property type="entry name" value="YdcF-like"/>
    <property type="match status" value="1"/>
</dbReference>
<dbReference type="PANTHER" id="PTHR30336">
    <property type="entry name" value="INNER MEMBRANE PROTEIN, PROBABLE PERMEASE"/>
    <property type="match status" value="1"/>
</dbReference>
<dbReference type="AlphaFoldDB" id="A0A9X3D446"/>
<proteinExistence type="predicted"/>
<feature type="transmembrane region" description="Helical" evidence="1">
    <location>
        <begin position="60"/>
        <end position="81"/>
    </location>
</feature>
<organism evidence="3 4">
    <name type="scientific">Gordonia aquimaris</name>
    <dbReference type="NCBI Taxonomy" id="2984863"/>
    <lineage>
        <taxon>Bacteria</taxon>
        <taxon>Bacillati</taxon>
        <taxon>Actinomycetota</taxon>
        <taxon>Actinomycetes</taxon>
        <taxon>Mycobacteriales</taxon>
        <taxon>Gordoniaceae</taxon>
        <taxon>Gordonia</taxon>
    </lineage>
</organism>
<dbReference type="GO" id="GO:0005886">
    <property type="term" value="C:plasma membrane"/>
    <property type="evidence" value="ECO:0007669"/>
    <property type="project" value="TreeGrafter"/>
</dbReference>